<evidence type="ECO:0000259" key="5">
    <source>
        <dbReference type="PROSITE" id="PS51820"/>
    </source>
</evidence>
<evidence type="ECO:0000256" key="2">
    <source>
        <dbReference type="ARBA" id="ARBA00022801"/>
    </source>
</evidence>
<reference evidence="6" key="1">
    <citation type="submission" date="2018-06" db="EMBL/GenBank/DDBJ databases">
        <authorList>
            <person name="Zhirakovskaya E."/>
        </authorList>
    </citation>
    <scope>NUCLEOTIDE SEQUENCE</scope>
</reference>
<dbReference type="EC" id="3.2.1.15" evidence="6"/>
<evidence type="ECO:0000256" key="4">
    <source>
        <dbReference type="SAM" id="Phobius"/>
    </source>
</evidence>
<dbReference type="PANTHER" id="PTHR31339">
    <property type="entry name" value="PECTIN LYASE-RELATED"/>
    <property type="match status" value="1"/>
</dbReference>
<dbReference type="SUPFAM" id="SSF51126">
    <property type="entry name" value="Pectin lyase-like"/>
    <property type="match status" value="1"/>
</dbReference>
<dbReference type="InterPro" id="IPR011050">
    <property type="entry name" value="Pectin_lyase_fold/virulence"/>
</dbReference>
<dbReference type="PROSITE" id="PS51820">
    <property type="entry name" value="PA14"/>
    <property type="match status" value="1"/>
</dbReference>
<keyword evidence="3 6" id="KW-0326">Glycosidase</keyword>
<name>A0A3B1CD99_9ZZZZ</name>
<evidence type="ECO:0000313" key="6">
    <source>
        <dbReference type="EMBL" id="VAX28209.1"/>
    </source>
</evidence>
<dbReference type="GO" id="GO:0004650">
    <property type="term" value="F:polygalacturonase activity"/>
    <property type="evidence" value="ECO:0007669"/>
    <property type="project" value="UniProtKB-EC"/>
</dbReference>
<dbReference type="InterPro" id="IPR000743">
    <property type="entry name" value="Glyco_hydro_28"/>
</dbReference>
<dbReference type="Gene3D" id="3.90.182.10">
    <property type="entry name" value="Toxin - Anthrax Protective Antigen,domain 1"/>
    <property type="match status" value="1"/>
</dbReference>
<dbReference type="InterPro" id="IPR059177">
    <property type="entry name" value="GH29D-like_dom"/>
</dbReference>
<dbReference type="InterPro" id="IPR037524">
    <property type="entry name" value="PA14/GLEYA"/>
</dbReference>
<dbReference type="SUPFAM" id="SSF56988">
    <property type="entry name" value="Anthrax protective antigen"/>
    <property type="match status" value="1"/>
</dbReference>
<dbReference type="PANTHER" id="PTHR31339:SF9">
    <property type="entry name" value="PLASMIN AND FIBRONECTIN-BINDING PROTEIN A"/>
    <property type="match status" value="1"/>
</dbReference>
<dbReference type="GO" id="GO:0005975">
    <property type="term" value="P:carbohydrate metabolic process"/>
    <property type="evidence" value="ECO:0007669"/>
    <property type="project" value="InterPro"/>
</dbReference>
<protein>
    <submittedName>
        <fullName evidence="6">Polygalacturonase</fullName>
        <ecNumber evidence="6">3.2.1.15</ecNumber>
    </submittedName>
</protein>
<dbReference type="SMART" id="SM00758">
    <property type="entry name" value="PA14"/>
    <property type="match status" value="1"/>
</dbReference>
<feature type="domain" description="PA14" evidence="5">
    <location>
        <begin position="695"/>
        <end position="835"/>
    </location>
</feature>
<dbReference type="InterPro" id="IPR012334">
    <property type="entry name" value="Pectin_lyas_fold"/>
</dbReference>
<dbReference type="Pfam" id="PF07691">
    <property type="entry name" value="PA14"/>
    <property type="match status" value="1"/>
</dbReference>
<dbReference type="AlphaFoldDB" id="A0A3B1CD99"/>
<dbReference type="Pfam" id="PF13287">
    <property type="entry name" value="Fn3_assoc"/>
    <property type="match status" value="1"/>
</dbReference>
<dbReference type="EMBL" id="UOGD01000405">
    <property type="protein sequence ID" value="VAX28209.1"/>
    <property type="molecule type" value="Genomic_DNA"/>
</dbReference>
<proteinExistence type="inferred from homology"/>
<dbReference type="Pfam" id="PF13290">
    <property type="entry name" value="CHB_HEX_C_1"/>
    <property type="match status" value="1"/>
</dbReference>
<accession>A0A3B1CD99</accession>
<evidence type="ECO:0000256" key="3">
    <source>
        <dbReference type="ARBA" id="ARBA00023295"/>
    </source>
</evidence>
<organism evidence="6">
    <name type="scientific">hydrothermal vent metagenome</name>
    <dbReference type="NCBI Taxonomy" id="652676"/>
    <lineage>
        <taxon>unclassified sequences</taxon>
        <taxon>metagenomes</taxon>
        <taxon>ecological metagenomes</taxon>
    </lineage>
</organism>
<evidence type="ECO:0000256" key="1">
    <source>
        <dbReference type="ARBA" id="ARBA00008834"/>
    </source>
</evidence>
<gene>
    <name evidence="6" type="ORF">MNBD_IGNAVI01-1212</name>
</gene>
<dbReference type="SMART" id="SM00710">
    <property type="entry name" value="PbH1"/>
    <property type="match status" value="6"/>
</dbReference>
<keyword evidence="4" id="KW-0812">Transmembrane</keyword>
<keyword evidence="4" id="KW-0472">Membrane</keyword>
<keyword evidence="2 6" id="KW-0378">Hydrolase</keyword>
<dbReference type="InterPro" id="IPR026876">
    <property type="entry name" value="Fn3_assoc_repeat"/>
</dbReference>
<dbReference type="Pfam" id="PF00295">
    <property type="entry name" value="Glyco_hydro_28"/>
    <property type="match status" value="1"/>
</dbReference>
<dbReference type="InterPro" id="IPR006626">
    <property type="entry name" value="PbH1"/>
</dbReference>
<dbReference type="InterPro" id="IPR051801">
    <property type="entry name" value="GH28_Enzymes"/>
</dbReference>
<dbReference type="InterPro" id="IPR011658">
    <property type="entry name" value="PA14_dom"/>
</dbReference>
<sequence length="835" mass="92401">MNSKKKYYILFNIYLLLSSLLFPSTRQYYNVVDYGAKADGKILNTKSIQEAIDKCASNGGGTVVFPAGTYLSGTIVMKDNVILHLEAGSKILGSKNIDDYRVNLKLISNNKQKDINGALILALDKKNIGITGFGTIDGQGKSFYGKENRPVLLFFNGCKDVTIKGVTLQHPASWTQHYLKCNGVTIRDVKVFAHGGENNDMVDINQSRNVVITGLNGDSDDDGITLKSTAEGLVENVIISDCNIRTRTNAIKMGTESYGGFRDITITNCTISPSVTETGFSGAAEGLAGIALEIVDGGIMENITVSNIVIEETTSPIFIRLGNRARNYPKLGLESKPIGSINNIKISNIIARNASKTGCSIVGEIGHPITNVSISNVKINFKGGGTLKEGLSEKPELVNEYPESTQLGILPAYGFFVRHVDGITFRDVEFTYDEEEHRPAMLFNDVKNLKLLNFDAETADDALGQIVLQNSENVFVNGCSPKASNVFLNIERNSKNVSLVANNLIDVKNPIVLDKSIKTEDLHIISNLRDNLKGESTLFEFLQPNIKRDSLGMVSIYFPFNAEIYYSTDGSEPTKRSKKYVQPFEQISPADIKAAAFDNNKISSIAALKTERVQVIAPQILPANQYFYKSIRVKLFSNTKGADIYYTLDGSKPIESSQKYDGNLEINKSVTLKVKAIKNGYTPSDETVSYYQTIKKEEGVQYKYYETNIKNKWEKLPNFLKLTPAREGLTDKFSLADIKTSETYFGLVMNGFITITQEGEYTFYLGSNDGSKLIIDNKEIVNNDGIHGYIEKSGKIYLGKGEHLIEVRYYQAGGSKHLNVFWDEPGIEKQEIIPN</sequence>
<feature type="transmembrane region" description="Helical" evidence="4">
    <location>
        <begin position="7"/>
        <end position="24"/>
    </location>
</feature>
<dbReference type="Gene3D" id="2.160.20.10">
    <property type="entry name" value="Single-stranded right-handed beta-helix, Pectin lyase-like"/>
    <property type="match status" value="1"/>
</dbReference>
<keyword evidence="4" id="KW-1133">Transmembrane helix</keyword>
<comment type="similarity">
    <text evidence="1">Belongs to the glycosyl hydrolase 28 family.</text>
</comment>